<dbReference type="AlphaFoldDB" id="A0A382N6X6"/>
<dbReference type="EMBL" id="UINC01097519">
    <property type="protein sequence ID" value="SVC55291.1"/>
    <property type="molecule type" value="Genomic_DNA"/>
</dbReference>
<evidence type="ECO:0008006" key="4">
    <source>
        <dbReference type="Google" id="ProtNLM"/>
    </source>
</evidence>
<protein>
    <recommendedName>
        <fullName evidence="4">RelB/DinJ family addiction module antitoxin</fullName>
    </recommendedName>
</protein>
<dbReference type="GO" id="GO:0000987">
    <property type="term" value="F:cis-regulatory region sequence-specific DNA binding"/>
    <property type="evidence" value="ECO:0007669"/>
    <property type="project" value="InterPro"/>
</dbReference>
<dbReference type="GO" id="GO:0015643">
    <property type="term" value="F:toxic substance binding"/>
    <property type="evidence" value="ECO:0007669"/>
    <property type="project" value="InterPro"/>
</dbReference>
<dbReference type="GO" id="GO:0044010">
    <property type="term" value="P:single-species biofilm formation"/>
    <property type="evidence" value="ECO:0007669"/>
    <property type="project" value="InterPro"/>
</dbReference>
<evidence type="ECO:0000256" key="1">
    <source>
        <dbReference type="ARBA" id="ARBA00010562"/>
    </source>
</evidence>
<dbReference type="PANTHER" id="PTHR38781">
    <property type="entry name" value="ANTITOXIN DINJ-RELATED"/>
    <property type="match status" value="1"/>
</dbReference>
<comment type="similarity">
    <text evidence="1">Belongs to the RelB/DinJ antitoxin family.</text>
</comment>
<dbReference type="GO" id="GO:0006351">
    <property type="term" value="P:DNA-templated transcription"/>
    <property type="evidence" value="ECO:0007669"/>
    <property type="project" value="TreeGrafter"/>
</dbReference>
<gene>
    <name evidence="3" type="ORF">METZ01_LOCUS308145</name>
</gene>
<name>A0A382N6X6_9ZZZZ</name>
<organism evidence="3">
    <name type="scientific">marine metagenome</name>
    <dbReference type="NCBI Taxonomy" id="408172"/>
    <lineage>
        <taxon>unclassified sequences</taxon>
        <taxon>metagenomes</taxon>
        <taxon>ecological metagenomes</taxon>
    </lineage>
</organism>
<dbReference type="Gene3D" id="1.10.1220.10">
    <property type="entry name" value="Met repressor-like"/>
    <property type="match status" value="1"/>
</dbReference>
<evidence type="ECO:0000313" key="3">
    <source>
        <dbReference type="EMBL" id="SVC55291.1"/>
    </source>
</evidence>
<dbReference type="PANTHER" id="PTHR38781:SF1">
    <property type="entry name" value="ANTITOXIN DINJ-RELATED"/>
    <property type="match status" value="1"/>
</dbReference>
<dbReference type="NCBIfam" id="TIGR02384">
    <property type="entry name" value="RelB_DinJ"/>
    <property type="match status" value="1"/>
</dbReference>
<proteinExistence type="inferred from homology"/>
<dbReference type="InterPro" id="IPR013321">
    <property type="entry name" value="Arc_rbn_hlx_hlx"/>
</dbReference>
<dbReference type="Pfam" id="PF04221">
    <property type="entry name" value="RelB"/>
    <property type="match status" value="1"/>
</dbReference>
<sequence>MSTANTYVRARIDTATKIRAGKALNAMGLTVSDAIRLLMLRIADEHRLPFEIKVPNAETRESIVELESGKGEKFTSVNELMADINAVD</sequence>
<keyword evidence="2" id="KW-1277">Toxin-antitoxin system</keyword>
<dbReference type="PIRSF" id="PIRSF003108">
    <property type="entry name" value="DinJ"/>
    <property type="match status" value="1"/>
</dbReference>
<accession>A0A382N6X6</accession>
<evidence type="ECO:0000256" key="2">
    <source>
        <dbReference type="ARBA" id="ARBA00022649"/>
    </source>
</evidence>
<reference evidence="3" key="1">
    <citation type="submission" date="2018-05" db="EMBL/GenBank/DDBJ databases">
        <authorList>
            <person name="Lanie J.A."/>
            <person name="Ng W.-L."/>
            <person name="Kazmierczak K.M."/>
            <person name="Andrzejewski T.M."/>
            <person name="Davidsen T.M."/>
            <person name="Wayne K.J."/>
            <person name="Tettelin H."/>
            <person name="Glass J.I."/>
            <person name="Rusch D."/>
            <person name="Podicherti R."/>
            <person name="Tsui H.-C.T."/>
            <person name="Winkler M.E."/>
        </authorList>
    </citation>
    <scope>NUCLEOTIDE SEQUENCE</scope>
</reference>
<dbReference type="InterPro" id="IPR026262">
    <property type="entry name" value="DinJ"/>
</dbReference>
<dbReference type="InterPro" id="IPR007337">
    <property type="entry name" value="RelB/DinJ"/>
</dbReference>
<dbReference type="GO" id="GO:0006355">
    <property type="term" value="P:regulation of DNA-templated transcription"/>
    <property type="evidence" value="ECO:0007669"/>
    <property type="project" value="InterPro"/>
</dbReference>